<reference evidence="1 2" key="1">
    <citation type="journal article" date="2018" name="Sci. Rep.">
        <title>Genomic signatures of local adaptation to the degree of environmental predictability in rotifers.</title>
        <authorList>
            <person name="Franch-Gras L."/>
            <person name="Hahn C."/>
            <person name="Garcia-Roger E.M."/>
            <person name="Carmona M.J."/>
            <person name="Serra M."/>
            <person name="Gomez A."/>
        </authorList>
    </citation>
    <scope>NUCLEOTIDE SEQUENCE [LARGE SCALE GENOMIC DNA]</scope>
    <source>
        <strain evidence="1">HYR1</strain>
    </source>
</reference>
<sequence>MFPLQPHDFLEFSQLKFLIIVIVEFDPDRFINIVNLKVFLNFFIVSLSQAPHRTFDLYGKMFHYMCDLKN</sequence>
<proteinExistence type="predicted"/>
<dbReference type="EMBL" id="REGN01000477">
    <property type="protein sequence ID" value="RNA41682.1"/>
    <property type="molecule type" value="Genomic_DNA"/>
</dbReference>
<accession>A0A3M7T121</accession>
<evidence type="ECO:0000313" key="2">
    <source>
        <dbReference type="Proteomes" id="UP000276133"/>
    </source>
</evidence>
<protein>
    <submittedName>
        <fullName evidence="1">Uncharacterized protein</fullName>
    </submittedName>
</protein>
<comment type="caution">
    <text evidence="1">The sequence shown here is derived from an EMBL/GenBank/DDBJ whole genome shotgun (WGS) entry which is preliminary data.</text>
</comment>
<evidence type="ECO:0000313" key="1">
    <source>
        <dbReference type="EMBL" id="RNA41682.1"/>
    </source>
</evidence>
<name>A0A3M7T121_BRAPC</name>
<dbReference type="AlphaFoldDB" id="A0A3M7T121"/>
<organism evidence="1 2">
    <name type="scientific">Brachionus plicatilis</name>
    <name type="common">Marine rotifer</name>
    <name type="synonym">Brachionus muelleri</name>
    <dbReference type="NCBI Taxonomy" id="10195"/>
    <lineage>
        <taxon>Eukaryota</taxon>
        <taxon>Metazoa</taxon>
        <taxon>Spiralia</taxon>
        <taxon>Gnathifera</taxon>
        <taxon>Rotifera</taxon>
        <taxon>Eurotatoria</taxon>
        <taxon>Monogononta</taxon>
        <taxon>Pseudotrocha</taxon>
        <taxon>Ploima</taxon>
        <taxon>Brachionidae</taxon>
        <taxon>Brachionus</taxon>
    </lineage>
</organism>
<keyword evidence="2" id="KW-1185">Reference proteome</keyword>
<dbReference type="Proteomes" id="UP000276133">
    <property type="component" value="Unassembled WGS sequence"/>
</dbReference>
<gene>
    <name evidence="1" type="ORF">BpHYR1_052795</name>
</gene>